<dbReference type="InterPro" id="IPR050109">
    <property type="entry name" value="HTH-type_TetR-like_transc_reg"/>
</dbReference>
<organism evidence="6 7">
    <name type="scientific">Motilibacter deserti</name>
    <dbReference type="NCBI Taxonomy" id="2714956"/>
    <lineage>
        <taxon>Bacteria</taxon>
        <taxon>Bacillati</taxon>
        <taxon>Actinomycetota</taxon>
        <taxon>Actinomycetes</taxon>
        <taxon>Motilibacterales</taxon>
        <taxon>Motilibacteraceae</taxon>
        <taxon>Motilibacter</taxon>
    </lineage>
</organism>
<dbReference type="Proteomes" id="UP000800981">
    <property type="component" value="Unassembled WGS sequence"/>
</dbReference>
<keyword evidence="2 4" id="KW-0238">DNA-binding</keyword>
<proteinExistence type="predicted"/>
<evidence type="ECO:0000256" key="2">
    <source>
        <dbReference type="ARBA" id="ARBA00023125"/>
    </source>
</evidence>
<dbReference type="SUPFAM" id="SSF46689">
    <property type="entry name" value="Homeodomain-like"/>
    <property type="match status" value="1"/>
</dbReference>
<dbReference type="InterPro" id="IPR025996">
    <property type="entry name" value="MT1864/Rv1816-like_C"/>
</dbReference>
<feature type="DNA-binding region" description="H-T-H motif" evidence="4">
    <location>
        <begin position="33"/>
        <end position="52"/>
    </location>
</feature>
<dbReference type="PANTHER" id="PTHR30055">
    <property type="entry name" value="HTH-TYPE TRANSCRIPTIONAL REGULATOR RUTR"/>
    <property type="match status" value="1"/>
</dbReference>
<reference evidence="6 7" key="1">
    <citation type="submission" date="2020-03" db="EMBL/GenBank/DDBJ databases">
        <title>Two novel Motilibacter sp.</title>
        <authorList>
            <person name="Liu S."/>
        </authorList>
    </citation>
    <scope>NUCLEOTIDE SEQUENCE [LARGE SCALE GENOMIC DNA]</scope>
    <source>
        <strain evidence="6 7">E257</strain>
    </source>
</reference>
<protein>
    <submittedName>
        <fullName evidence="6">TetR/AcrR family transcriptional regulator</fullName>
    </submittedName>
</protein>
<dbReference type="InterPro" id="IPR001647">
    <property type="entry name" value="HTH_TetR"/>
</dbReference>
<dbReference type="PROSITE" id="PS50977">
    <property type="entry name" value="HTH_TETR_2"/>
    <property type="match status" value="1"/>
</dbReference>
<dbReference type="Pfam" id="PF13305">
    <property type="entry name" value="TetR_C_33"/>
    <property type="match status" value="1"/>
</dbReference>
<dbReference type="InterPro" id="IPR036271">
    <property type="entry name" value="Tet_transcr_reg_TetR-rel_C_sf"/>
</dbReference>
<comment type="caution">
    <text evidence="6">The sequence shown here is derived from an EMBL/GenBank/DDBJ whole genome shotgun (WGS) entry which is preliminary data.</text>
</comment>
<evidence type="ECO:0000256" key="4">
    <source>
        <dbReference type="PROSITE-ProRule" id="PRU00335"/>
    </source>
</evidence>
<name>A0ABX0GZB0_9ACTN</name>
<feature type="domain" description="HTH tetR-type" evidence="5">
    <location>
        <begin position="10"/>
        <end position="70"/>
    </location>
</feature>
<evidence type="ECO:0000256" key="1">
    <source>
        <dbReference type="ARBA" id="ARBA00023015"/>
    </source>
</evidence>
<evidence type="ECO:0000313" key="7">
    <source>
        <dbReference type="Proteomes" id="UP000800981"/>
    </source>
</evidence>
<keyword evidence="7" id="KW-1185">Reference proteome</keyword>
<evidence type="ECO:0000259" key="5">
    <source>
        <dbReference type="PROSITE" id="PS50977"/>
    </source>
</evidence>
<evidence type="ECO:0000313" key="6">
    <source>
        <dbReference type="EMBL" id="NHC15456.1"/>
    </source>
</evidence>
<dbReference type="PANTHER" id="PTHR30055:SF243">
    <property type="entry name" value="HTH-TYPE TRANSCRIPTIONAL REGULATOR RV1816"/>
    <property type="match status" value="1"/>
</dbReference>
<evidence type="ECO:0000256" key="3">
    <source>
        <dbReference type="ARBA" id="ARBA00023163"/>
    </source>
</evidence>
<sequence>MTTRRAITRAATVEEIKRTALTLMREQGSTDLRFADIARAMSMTAPGLYRYFSGRDELVAALVEDAFVELGDALELAVESVDGESAYERLAALCQAYRAWATADPTRFAVVFGLPVAGYVAKDERGKSEAAERAFGYLASPVLGAVAAGEPVLPGQPEVAAAFAAVCDKPPLDRLTPPQAQAMLHAWASLHGFVCLEAFGHLFGLAGPPADALFASLVRAVAGYIGLREPAA</sequence>
<dbReference type="EMBL" id="JAANNP010000031">
    <property type="protein sequence ID" value="NHC15456.1"/>
    <property type="molecule type" value="Genomic_DNA"/>
</dbReference>
<dbReference type="RefSeq" id="WP_166283874.1">
    <property type="nucleotide sequence ID" value="NZ_JAANNP010000031.1"/>
</dbReference>
<gene>
    <name evidence="6" type="ORF">G9H71_16885</name>
</gene>
<dbReference type="SUPFAM" id="SSF48498">
    <property type="entry name" value="Tetracyclin repressor-like, C-terminal domain"/>
    <property type="match status" value="1"/>
</dbReference>
<keyword evidence="3" id="KW-0804">Transcription</keyword>
<accession>A0ABX0GZB0</accession>
<dbReference type="InterPro" id="IPR009057">
    <property type="entry name" value="Homeodomain-like_sf"/>
</dbReference>
<keyword evidence="1" id="KW-0805">Transcription regulation</keyword>
<dbReference type="Gene3D" id="1.10.357.10">
    <property type="entry name" value="Tetracycline Repressor, domain 2"/>
    <property type="match status" value="1"/>
</dbReference>
<dbReference type="Pfam" id="PF00440">
    <property type="entry name" value="TetR_N"/>
    <property type="match status" value="1"/>
</dbReference>